<name>A0A0N5AFF8_9BILA</name>
<evidence type="ECO:0000313" key="3">
    <source>
        <dbReference type="WBParaSite" id="SMUV_0000301001-mRNA-1"/>
    </source>
</evidence>
<keyword evidence="1" id="KW-1133">Transmembrane helix</keyword>
<sequence length="166" mass="19101">MLSICILPITVECYTTEYLGPYTGEYLGVIPTSQQTTTGSRAETVTEADILNGNLSDEFSNRTKSFTEKHLKKTVVDCKKSYEKAKTIAIIVGPISLVLIVVMVACKETFDKISRRYGLYWNVYSHEDLIEIEKENRKKIVARFMEQKKKEYEEKHGIMNEEDKDK</sequence>
<dbReference type="AlphaFoldDB" id="A0A0N5AFF8"/>
<keyword evidence="1" id="KW-0472">Membrane</keyword>
<organism evidence="2 3">
    <name type="scientific">Syphacia muris</name>
    <dbReference type="NCBI Taxonomy" id="451379"/>
    <lineage>
        <taxon>Eukaryota</taxon>
        <taxon>Metazoa</taxon>
        <taxon>Ecdysozoa</taxon>
        <taxon>Nematoda</taxon>
        <taxon>Chromadorea</taxon>
        <taxon>Rhabditida</taxon>
        <taxon>Spirurina</taxon>
        <taxon>Oxyuridomorpha</taxon>
        <taxon>Oxyuroidea</taxon>
        <taxon>Oxyuridae</taxon>
        <taxon>Syphacia</taxon>
    </lineage>
</organism>
<dbReference type="WBParaSite" id="SMUV_0000301001-mRNA-1">
    <property type="protein sequence ID" value="SMUV_0000301001-mRNA-1"/>
    <property type="gene ID" value="SMUV_0000301001"/>
</dbReference>
<evidence type="ECO:0000313" key="2">
    <source>
        <dbReference type="Proteomes" id="UP000046393"/>
    </source>
</evidence>
<feature type="transmembrane region" description="Helical" evidence="1">
    <location>
        <begin position="88"/>
        <end position="106"/>
    </location>
</feature>
<evidence type="ECO:0000256" key="1">
    <source>
        <dbReference type="SAM" id="Phobius"/>
    </source>
</evidence>
<dbReference type="Proteomes" id="UP000046393">
    <property type="component" value="Unplaced"/>
</dbReference>
<keyword evidence="2" id="KW-1185">Reference proteome</keyword>
<keyword evidence="1" id="KW-0812">Transmembrane</keyword>
<accession>A0A0N5AFF8</accession>
<reference evidence="3" key="1">
    <citation type="submission" date="2017-02" db="UniProtKB">
        <authorList>
            <consortium name="WormBaseParasite"/>
        </authorList>
    </citation>
    <scope>IDENTIFICATION</scope>
</reference>
<proteinExistence type="predicted"/>
<protein>
    <submittedName>
        <fullName evidence="3">Uncharacterized protein</fullName>
    </submittedName>
</protein>